<comment type="subcellular location">
    <subcellularLocation>
        <location evidence="1">Endoplasmic reticulum membrane</location>
        <topology evidence="1">Multi-pass membrane protein</topology>
    </subcellularLocation>
</comment>
<evidence type="ECO:0000256" key="2">
    <source>
        <dbReference type="ARBA" id="ARBA00009950"/>
    </source>
</evidence>
<dbReference type="GO" id="GO:0005789">
    <property type="term" value="C:endoplasmic reticulum membrane"/>
    <property type="evidence" value="ECO:0007669"/>
    <property type="project" value="UniProtKB-SubCell"/>
</dbReference>
<dbReference type="AlphaFoldDB" id="A0A9P5VHE7"/>
<feature type="compositionally biased region" description="Basic and acidic residues" evidence="7">
    <location>
        <begin position="206"/>
        <end position="221"/>
    </location>
</feature>
<evidence type="ECO:0000256" key="4">
    <source>
        <dbReference type="ARBA" id="ARBA00022824"/>
    </source>
</evidence>
<evidence type="ECO:0000256" key="7">
    <source>
        <dbReference type="SAM" id="MobiDB-lite"/>
    </source>
</evidence>
<keyword evidence="4" id="KW-0256">Endoplasmic reticulum</keyword>
<reference evidence="9" key="1">
    <citation type="journal article" date="2020" name="Fungal Divers.">
        <title>Resolving the Mortierellaceae phylogeny through synthesis of multi-gene phylogenetics and phylogenomics.</title>
        <authorList>
            <person name="Vandepol N."/>
            <person name="Liber J."/>
            <person name="Desiro A."/>
            <person name="Na H."/>
            <person name="Kennedy M."/>
            <person name="Barry K."/>
            <person name="Grigoriev I.V."/>
            <person name="Miller A.N."/>
            <person name="O'Donnell K."/>
            <person name="Stajich J.E."/>
            <person name="Bonito G."/>
        </authorList>
    </citation>
    <scope>NUCLEOTIDE SEQUENCE</scope>
    <source>
        <strain evidence="9">NVP1</strain>
    </source>
</reference>
<evidence type="ECO:0000256" key="6">
    <source>
        <dbReference type="ARBA" id="ARBA00023136"/>
    </source>
</evidence>
<sequence length="221" mass="24990">MCSRYVIEQKVFLETRVKAKNIVGCETMEPEAVSTSRGQENQANSSQKKIAHQNAKTLLSLRKGFIWAFYIFYRIIYHFGTFGFKLAFGYFATAGLTVFLYTQINAMGQPRYNTKGELADAGQDLSQEGLVQYAFDIIYVTWFVHVTSAFWSKTWWFYISIPAYAGWKAWQMAIKPMLARNAAAAGAGSSSDASGSADGVKSKRREKMEKRAEKGPTVRYR</sequence>
<dbReference type="Proteomes" id="UP000696485">
    <property type="component" value="Unassembled WGS sequence"/>
</dbReference>
<gene>
    <name evidence="9" type="ORF">BG006_000906</name>
</gene>
<dbReference type="PANTHER" id="PTHR13505:SF7">
    <property type="entry name" value="TRANSMEMBRANE PROTEIN 208"/>
    <property type="match status" value="1"/>
</dbReference>
<evidence type="ECO:0008006" key="11">
    <source>
        <dbReference type="Google" id="ProtNLM"/>
    </source>
</evidence>
<comment type="caution">
    <text evidence="9">The sequence shown here is derived from an EMBL/GenBank/DDBJ whole genome shotgun (WGS) entry which is preliminary data.</text>
</comment>
<evidence type="ECO:0000313" key="9">
    <source>
        <dbReference type="EMBL" id="KAF9324055.1"/>
    </source>
</evidence>
<name>A0A9P5VHE7_9FUNG</name>
<dbReference type="InterPro" id="IPR008506">
    <property type="entry name" value="SND2/TMEM208"/>
</dbReference>
<evidence type="ECO:0000256" key="1">
    <source>
        <dbReference type="ARBA" id="ARBA00004477"/>
    </source>
</evidence>
<evidence type="ECO:0000256" key="8">
    <source>
        <dbReference type="SAM" id="Phobius"/>
    </source>
</evidence>
<keyword evidence="6 8" id="KW-0472">Membrane</keyword>
<evidence type="ECO:0000256" key="5">
    <source>
        <dbReference type="ARBA" id="ARBA00022989"/>
    </source>
</evidence>
<keyword evidence="10" id="KW-1185">Reference proteome</keyword>
<dbReference type="PANTHER" id="PTHR13505">
    <property type="entry name" value="TRANSMEMBRANE PROTEIN 208"/>
    <property type="match status" value="1"/>
</dbReference>
<dbReference type="EMBL" id="JAAAUY010001163">
    <property type="protein sequence ID" value="KAF9324055.1"/>
    <property type="molecule type" value="Genomic_DNA"/>
</dbReference>
<organism evidence="9 10">
    <name type="scientific">Podila minutissima</name>
    <dbReference type="NCBI Taxonomy" id="64525"/>
    <lineage>
        <taxon>Eukaryota</taxon>
        <taxon>Fungi</taxon>
        <taxon>Fungi incertae sedis</taxon>
        <taxon>Mucoromycota</taxon>
        <taxon>Mortierellomycotina</taxon>
        <taxon>Mortierellomycetes</taxon>
        <taxon>Mortierellales</taxon>
        <taxon>Mortierellaceae</taxon>
        <taxon>Podila</taxon>
    </lineage>
</organism>
<dbReference type="GO" id="GO:0005773">
    <property type="term" value="C:vacuole"/>
    <property type="evidence" value="ECO:0007669"/>
    <property type="project" value="GOC"/>
</dbReference>
<dbReference type="GO" id="GO:0006624">
    <property type="term" value="P:vacuolar protein processing"/>
    <property type="evidence" value="ECO:0007669"/>
    <property type="project" value="TreeGrafter"/>
</dbReference>
<evidence type="ECO:0000313" key="10">
    <source>
        <dbReference type="Proteomes" id="UP000696485"/>
    </source>
</evidence>
<protein>
    <recommendedName>
        <fullName evidence="11">DUF788-domain-containing protein</fullName>
    </recommendedName>
</protein>
<feature type="transmembrane region" description="Helical" evidence="8">
    <location>
        <begin position="58"/>
        <end position="76"/>
    </location>
</feature>
<keyword evidence="5 8" id="KW-1133">Transmembrane helix</keyword>
<keyword evidence="3 8" id="KW-0812">Transmembrane</keyword>
<evidence type="ECO:0000256" key="3">
    <source>
        <dbReference type="ARBA" id="ARBA00022692"/>
    </source>
</evidence>
<feature type="region of interest" description="Disordered" evidence="7">
    <location>
        <begin position="185"/>
        <end position="221"/>
    </location>
</feature>
<dbReference type="Pfam" id="PF05620">
    <property type="entry name" value="TMEM208_SND2"/>
    <property type="match status" value="1"/>
</dbReference>
<proteinExistence type="inferred from homology"/>
<comment type="similarity">
    <text evidence="2">Belongs to the TMEM208 family.</text>
</comment>
<feature type="compositionally biased region" description="Low complexity" evidence="7">
    <location>
        <begin position="185"/>
        <end position="199"/>
    </location>
</feature>
<feature type="transmembrane region" description="Helical" evidence="8">
    <location>
        <begin position="82"/>
        <end position="101"/>
    </location>
</feature>
<accession>A0A9P5VHE7</accession>